<dbReference type="EMBL" id="FQUC01000010">
    <property type="protein sequence ID" value="SHF82301.1"/>
    <property type="molecule type" value="Genomic_DNA"/>
</dbReference>
<dbReference type="Proteomes" id="UP000184480">
    <property type="component" value="Unassembled WGS sequence"/>
</dbReference>
<gene>
    <name evidence="2" type="ORF">SAMN05444362_110134</name>
</gene>
<dbReference type="AlphaFoldDB" id="A0A1M5ET41"/>
<sequence length="194" mass="22197">MKGPLLLIGLLAIASNLLSQNQTPTVTPTHSEVKQALEVESLVPMFFSGGYHVGVGYRYERFRVRASIINGGSYNAEKAGINNNSSEFKRFYKTSPGIFFGYNVWKNLEVYTYAEFHTFTIQQKSTKYEKDLYSTDFGGGIGYQFFIGRYFYIQPALHIYLRKDKSLDFDGTKYNIPNTDFSPVIRLGVRLWSK</sequence>
<dbReference type="RefSeq" id="WP_062183585.1">
    <property type="nucleotide sequence ID" value="NZ_BBXL01000022.1"/>
</dbReference>
<name>A0A1M5ET41_9BACT</name>
<feature type="signal peptide" evidence="1">
    <location>
        <begin position="1"/>
        <end position="19"/>
    </location>
</feature>
<keyword evidence="3" id="KW-1185">Reference proteome</keyword>
<reference evidence="3" key="1">
    <citation type="submission" date="2016-11" db="EMBL/GenBank/DDBJ databases">
        <authorList>
            <person name="Varghese N."/>
            <person name="Submissions S."/>
        </authorList>
    </citation>
    <scope>NUCLEOTIDE SEQUENCE [LARGE SCALE GENOMIC DNA]</scope>
    <source>
        <strain evidence="3">DSM 27370</strain>
    </source>
</reference>
<proteinExistence type="predicted"/>
<evidence type="ECO:0000256" key="1">
    <source>
        <dbReference type="SAM" id="SignalP"/>
    </source>
</evidence>
<organism evidence="2 3">
    <name type="scientific">Dysgonomonas macrotermitis</name>
    <dbReference type="NCBI Taxonomy" id="1346286"/>
    <lineage>
        <taxon>Bacteria</taxon>
        <taxon>Pseudomonadati</taxon>
        <taxon>Bacteroidota</taxon>
        <taxon>Bacteroidia</taxon>
        <taxon>Bacteroidales</taxon>
        <taxon>Dysgonomonadaceae</taxon>
        <taxon>Dysgonomonas</taxon>
    </lineage>
</organism>
<evidence type="ECO:0000313" key="2">
    <source>
        <dbReference type="EMBL" id="SHF82301.1"/>
    </source>
</evidence>
<dbReference type="STRING" id="1346286.SAMN05444362_110134"/>
<accession>A0A1M5ET41</accession>
<evidence type="ECO:0008006" key="4">
    <source>
        <dbReference type="Google" id="ProtNLM"/>
    </source>
</evidence>
<keyword evidence="1" id="KW-0732">Signal</keyword>
<feature type="chain" id="PRO_5009909924" description="Outer membrane protein beta-barrel domain-containing protein" evidence="1">
    <location>
        <begin position="20"/>
        <end position="194"/>
    </location>
</feature>
<dbReference type="OrthoDB" id="996613at2"/>
<evidence type="ECO:0000313" key="3">
    <source>
        <dbReference type="Proteomes" id="UP000184480"/>
    </source>
</evidence>
<protein>
    <recommendedName>
        <fullName evidence="4">Outer membrane protein beta-barrel domain-containing protein</fullName>
    </recommendedName>
</protein>